<reference evidence="3 4" key="1">
    <citation type="submission" date="2020-08" db="EMBL/GenBank/DDBJ databases">
        <title>Sequencing the genomes of 1000 actinobacteria strains.</title>
        <authorList>
            <person name="Klenk H.-P."/>
        </authorList>
    </citation>
    <scope>NUCLEOTIDE SEQUENCE [LARGE SCALE GENOMIC DNA]</scope>
    <source>
        <strain evidence="3 4">DSM 102030</strain>
    </source>
</reference>
<dbReference type="AlphaFoldDB" id="A0A7W7W6A5"/>
<feature type="coiled-coil region" evidence="1">
    <location>
        <begin position="41"/>
        <end position="68"/>
    </location>
</feature>
<dbReference type="EMBL" id="JACHJT010000002">
    <property type="protein sequence ID" value="MBB4934709.1"/>
    <property type="molecule type" value="Genomic_DNA"/>
</dbReference>
<dbReference type="EMBL" id="JACHJT010000001">
    <property type="protein sequence ID" value="MBB4929195.1"/>
    <property type="molecule type" value="Genomic_DNA"/>
</dbReference>
<evidence type="ECO:0000313" key="4">
    <source>
        <dbReference type="Proteomes" id="UP000523007"/>
    </source>
</evidence>
<protein>
    <submittedName>
        <fullName evidence="3">Uncharacterized protein</fullName>
    </submittedName>
</protein>
<keyword evidence="1" id="KW-0175">Coiled coil</keyword>
<sequence>MNVLLNRALGTLVTLTDRSAEELADLAAVDPTMLHEWLCETRDELEALREAERVRDRAERAVTTIREEVRGDVPSTS</sequence>
<comment type="caution">
    <text evidence="3">The sequence shown here is derived from an EMBL/GenBank/DDBJ whole genome shotgun (WGS) entry which is preliminary data.</text>
</comment>
<keyword evidence="4" id="KW-1185">Reference proteome</keyword>
<proteinExistence type="predicted"/>
<evidence type="ECO:0000256" key="1">
    <source>
        <dbReference type="SAM" id="Coils"/>
    </source>
</evidence>
<name>A0A7W7W6A5_9ACTN</name>
<dbReference type="RefSeq" id="WP_184573474.1">
    <property type="nucleotide sequence ID" value="NZ_JACHJT010000001.1"/>
</dbReference>
<evidence type="ECO:0000313" key="3">
    <source>
        <dbReference type="EMBL" id="MBB4934709.1"/>
    </source>
</evidence>
<accession>A0A7W7W6A5</accession>
<evidence type="ECO:0000313" key="2">
    <source>
        <dbReference type="EMBL" id="MBB4929195.1"/>
    </source>
</evidence>
<organism evidence="3 4">
    <name type="scientific">Lipingzhangella halophila</name>
    <dbReference type="NCBI Taxonomy" id="1783352"/>
    <lineage>
        <taxon>Bacteria</taxon>
        <taxon>Bacillati</taxon>
        <taxon>Actinomycetota</taxon>
        <taxon>Actinomycetes</taxon>
        <taxon>Streptosporangiales</taxon>
        <taxon>Nocardiopsidaceae</taxon>
        <taxon>Lipingzhangella</taxon>
    </lineage>
</organism>
<gene>
    <name evidence="2" type="ORF">F4561_000015</name>
    <name evidence="3" type="ORF">F4561_005603</name>
</gene>
<dbReference type="Proteomes" id="UP000523007">
    <property type="component" value="Unassembled WGS sequence"/>
</dbReference>